<dbReference type="OrthoDB" id="9781621at2"/>
<feature type="domain" description="FAD/NAD(P)-binding" evidence="9">
    <location>
        <begin position="13"/>
        <end position="332"/>
    </location>
</feature>
<evidence type="ECO:0000313" key="11">
    <source>
        <dbReference type="EMBL" id="PWJ40092.1"/>
    </source>
</evidence>
<dbReference type="InterPro" id="IPR036188">
    <property type="entry name" value="FAD/NAD-bd_sf"/>
</dbReference>
<name>A0A315Z789_SEDFL</name>
<dbReference type="PANTHER" id="PTHR43706:SF47">
    <property type="entry name" value="EXTERNAL NADH-UBIQUINONE OXIDOREDUCTASE 1, MITOCHONDRIAL-RELATED"/>
    <property type="match status" value="1"/>
</dbReference>
<dbReference type="Proteomes" id="UP000245535">
    <property type="component" value="Unassembled WGS sequence"/>
</dbReference>
<dbReference type="InterPro" id="IPR045024">
    <property type="entry name" value="NDH-2"/>
</dbReference>
<evidence type="ECO:0000313" key="12">
    <source>
        <dbReference type="Proteomes" id="UP000245535"/>
    </source>
</evidence>
<comment type="similarity">
    <text evidence="1">Belongs to the NADH dehydrogenase family.</text>
</comment>
<evidence type="ECO:0000256" key="7">
    <source>
        <dbReference type="ARBA" id="ARBA00023027"/>
    </source>
</evidence>
<reference evidence="11 12" key="1">
    <citation type="submission" date="2018-03" db="EMBL/GenBank/DDBJ databases">
        <title>Genomic Encyclopedia of Archaeal and Bacterial Type Strains, Phase II (KMG-II): from individual species to whole genera.</title>
        <authorList>
            <person name="Goeker M."/>
        </authorList>
    </citation>
    <scope>NUCLEOTIDE SEQUENCE [LARGE SCALE GENOMIC DNA]</scope>
    <source>
        <strain evidence="11 12">DSM 28229</strain>
    </source>
</reference>
<dbReference type="Gene3D" id="3.50.50.100">
    <property type="match status" value="1"/>
</dbReference>
<evidence type="ECO:0000256" key="5">
    <source>
        <dbReference type="ARBA" id="ARBA00022946"/>
    </source>
</evidence>
<evidence type="ECO:0000256" key="4">
    <source>
        <dbReference type="ARBA" id="ARBA00022827"/>
    </source>
</evidence>
<organism evidence="11 12">
    <name type="scientific">Sediminitomix flava</name>
    <dbReference type="NCBI Taxonomy" id="379075"/>
    <lineage>
        <taxon>Bacteria</taxon>
        <taxon>Pseudomonadati</taxon>
        <taxon>Bacteroidota</taxon>
        <taxon>Cytophagia</taxon>
        <taxon>Cytophagales</taxon>
        <taxon>Flammeovirgaceae</taxon>
        <taxon>Sediminitomix</taxon>
    </lineage>
</organism>
<comment type="catalytic activity">
    <reaction evidence="8">
        <text>a quinone + NADH + H(+) = a quinol + NAD(+)</text>
        <dbReference type="Rhea" id="RHEA:46160"/>
        <dbReference type="ChEBI" id="CHEBI:15378"/>
        <dbReference type="ChEBI" id="CHEBI:24646"/>
        <dbReference type="ChEBI" id="CHEBI:57540"/>
        <dbReference type="ChEBI" id="CHEBI:57945"/>
        <dbReference type="ChEBI" id="CHEBI:132124"/>
        <dbReference type="EC" id="1.6.5.9"/>
    </reaction>
</comment>
<dbReference type="InterPro" id="IPR054585">
    <property type="entry name" value="NDH2-like_C"/>
</dbReference>
<proteinExistence type="inferred from homology"/>
<comment type="caution">
    <text evidence="11">The sequence shown here is derived from an EMBL/GenBank/DDBJ whole genome shotgun (WGS) entry which is preliminary data.</text>
</comment>
<dbReference type="RefSeq" id="WP_109620512.1">
    <property type="nucleotide sequence ID" value="NZ_QGDO01000005.1"/>
</dbReference>
<keyword evidence="5" id="KW-0809">Transit peptide</keyword>
<keyword evidence="7" id="KW-0520">NAD</keyword>
<dbReference type="EC" id="1.6.5.9" evidence="2"/>
<sequence length="445" mass="50287">MEKIDVPQLNVPRIVIIGAGFAGIQLIKRLKNKDVQIVLFDRNNYHTFQPLLYQVATAGLEPDAISFPVRKIFKKYKNVFFRMGTVQRVVAEENKILTDIGELDYDYLVVATGSRTNFFGLDDVQANSMSMKTVAQSLDLRSAMLQNFEQALLTKNLEEREKLMNFVIVGGGPTGVELAGALGELKNHILPLDYPELDVRRMQIHLIEASSRLLPALSKKSSEKSIGYLKELGVNVWTNTAVINFDGEVVVTKGEKSSQILSKNVIWSAGVEGNPIKGVDDAMQPSKRIKVNEFNQLEEFENVFAIGDIAFMPQKDFPRGHPMVAPVAIQQGNLLAKNIIKLVNKDGKLKPFKYRDKGSMATIGKNRAVVEIGKMKYQGAFAWFVWMFVHIMSLVGMRNKAVVLINWTWNYINYDRGNRLIIRKHKRVDSSRQQSEKLNDLDEII</sequence>
<evidence type="ECO:0000259" key="9">
    <source>
        <dbReference type="Pfam" id="PF07992"/>
    </source>
</evidence>
<keyword evidence="4" id="KW-0274">FAD</keyword>
<dbReference type="GO" id="GO:0050136">
    <property type="term" value="F:NADH dehydrogenase (quinone) (non-electrogenic) activity"/>
    <property type="evidence" value="ECO:0007669"/>
    <property type="project" value="UniProtKB-EC"/>
</dbReference>
<dbReference type="PANTHER" id="PTHR43706">
    <property type="entry name" value="NADH DEHYDROGENASE"/>
    <property type="match status" value="1"/>
</dbReference>
<dbReference type="EMBL" id="QGDO01000005">
    <property type="protein sequence ID" value="PWJ40092.1"/>
    <property type="molecule type" value="Genomic_DNA"/>
</dbReference>
<dbReference type="PRINTS" id="PR00368">
    <property type="entry name" value="FADPNR"/>
</dbReference>
<dbReference type="InterPro" id="IPR023753">
    <property type="entry name" value="FAD/NAD-binding_dom"/>
</dbReference>
<keyword evidence="12" id="KW-1185">Reference proteome</keyword>
<feature type="domain" description="External alternative NADH-ubiquinone oxidoreductase-like C-terminal" evidence="10">
    <location>
        <begin position="357"/>
        <end position="410"/>
    </location>
</feature>
<protein>
    <recommendedName>
        <fullName evidence="2">NADH:ubiquinone reductase (non-electrogenic)</fullName>
        <ecNumber evidence="2">1.6.5.9</ecNumber>
    </recommendedName>
</protein>
<dbReference type="PRINTS" id="PR00411">
    <property type="entry name" value="PNDRDTASEI"/>
</dbReference>
<keyword evidence="3" id="KW-0285">Flavoprotein</keyword>
<evidence type="ECO:0000256" key="1">
    <source>
        <dbReference type="ARBA" id="ARBA00005272"/>
    </source>
</evidence>
<dbReference type="Pfam" id="PF22366">
    <property type="entry name" value="NDH2_C"/>
    <property type="match status" value="1"/>
</dbReference>
<accession>A0A315Z789</accession>
<dbReference type="Pfam" id="PF07992">
    <property type="entry name" value="Pyr_redox_2"/>
    <property type="match status" value="1"/>
</dbReference>
<evidence type="ECO:0000259" key="10">
    <source>
        <dbReference type="Pfam" id="PF22366"/>
    </source>
</evidence>
<gene>
    <name evidence="11" type="ORF">BC781_105155</name>
</gene>
<evidence type="ECO:0000256" key="3">
    <source>
        <dbReference type="ARBA" id="ARBA00022630"/>
    </source>
</evidence>
<dbReference type="AlphaFoldDB" id="A0A315Z789"/>
<dbReference type="SUPFAM" id="SSF51905">
    <property type="entry name" value="FAD/NAD(P)-binding domain"/>
    <property type="match status" value="2"/>
</dbReference>
<evidence type="ECO:0000256" key="2">
    <source>
        <dbReference type="ARBA" id="ARBA00012637"/>
    </source>
</evidence>
<keyword evidence="6" id="KW-0560">Oxidoreductase</keyword>
<evidence type="ECO:0000256" key="6">
    <source>
        <dbReference type="ARBA" id="ARBA00023002"/>
    </source>
</evidence>
<evidence type="ECO:0000256" key="8">
    <source>
        <dbReference type="ARBA" id="ARBA00047599"/>
    </source>
</evidence>